<dbReference type="Proteomes" id="UP000215914">
    <property type="component" value="Unassembled WGS sequence"/>
</dbReference>
<evidence type="ECO:0000313" key="3">
    <source>
        <dbReference type="Proteomes" id="UP000215914"/>
    </source>
</evidence>
<comment type="caution">
    <text evidence="2">The sequence shown here is derived from an EMBL/GenBank/DDBJ whole genome shotgun (WGS) entry which is preliminary data.</text>
</comment>
<feature type="compositionally biased region" description="Polar residues" evidence="1">
    <location>
        <begin position="215"/>
        <end position="231"/>
    </location>
</feature>
<sequence>MDLLKHYGIHFSQLHPLAFMRIVHFELSCVAFVGEPSLSFFHRFYQLQSDGDWITFAKRKDSISLPCYSFMPTSTYPKEWKNRFIFVLPSLVPESLPLRDPTAVIDDGIPALSAAKTVLWKKMYEHPTRAFNFLEGILAMRGLSPLYQIRPKAFHENKEMSLWNLLQADCKRISFVVEGVVNSEIGGILGGGTAGVGGAAGATEGTPSMKEGSPKGSSDSQNSPPVENMSSGDEDLGTCLSQNVRLIQ</sequence>
<evidence type="ECO:0000256" key="1">
    <source>
        <dbReference type="SAM" id="MobiDB-lite"/>
    </source>
</evidence>
<dbReference type="AlphaFoldDB" id="A0A9K3HST9"/>
<dbReference type="PANTHER" id="PTHR31099:SF41">
    <property type="entry name" value="TRANSPOSASE (PUTATIVE), GYPSY TYPE-RELATED"/>
    <property type="match status" value="1"/>
</dbReference>
<feature type="region of interest" description="Disordered" evidence="1">
    <location>
        <begin position="198"/>
        <end position="248"/>
    </location>
</feature>
<keyword evidence="3" id="KW-1185">Reference proteome</keyword>
<dbReference type="EMBL" id="MNCJ02000326">
    <property type="protein sequence ID" value="KAF5783625.1"/>
    <property type="molecule type" value="Genomic_DNA"/>
</dbReference>
<reference evidence="2" key="1">
    <citation type="journal article" date="2017" name="Nature">
        <title>The sunflower genome provides insights into oil metabolism, flowering and Asterid evolution.</title>
        <authorList>
            <person name="Badouin H."/>
            <person name="Gouzy J."/>
            <person name="Grassa C.J."/>
            <person name="Murat F."/>
            <person name="Staton S.E."/>
            <person name="Cottret L."/>
            <person name="Lelandais-Briere C."/>
            <person name="Owens G.L."/>
            <person name="Carrere S."/>
            <person name="Mayjonade B."/>
            <person name="Legrand L."/>
            <person name="Gill N."/>
            <person name="Kane N.C."/>
            <person name="Bowers J.E."/>
            <person name="Hubner S."/>
            <person name="Bellec A."/>
            <person name="Berard A."/>
            <person name="Berges H."/>
            <person name="Blanchet N."/>
            <person name="Boniface M.C."/>
            <person name="Brunel D."/>
            <person name="Catrice O."/>
            <person name="Chaidir N."/>
            <person name="Claudel C."/>
            <person name="Donnadieu C."/>
            <person name="Faraut T."/>
            <person name="Fievet G."/>
            <person name="Helmstetter N."/>
            <person name="King M."/>
            <person name="Knapp S.J."/>
            <person name="Lai Z."/>
            <person name="Le Paslier M.C."/>
            <person name="Lippi Y."/>
            <person name="Lorenzon L."/>
            <person name="Mandel J.R."/>
            <person name="Marage G."/>
            <person name="Marchand G."/>
            <person name="Marquand E."/>
            <person name="Bret-Mestries E."/>
            <person name="Morien E."/>
            <person name="Nambeesan S."/>
            <person name="Nguyen T."/>
            <person name="Pegot-Espagnet P."/>
            <person name="Pouilly N."/>
            <person name="Raftis F."/>
            <person name="Sallet E."/>
            <person name="Schiex T."/>
            <person name="Thomas J."/>
            <person name="Vandecasteele C."/>
            <person name="Vares D."/>
            <person name="Vear F."/>
            <person name="Vautrin S."/>
            <person name="Crespi M."/>
            <person name="Mangin B."/>
            <person name="Burke J.M."/>
            <person name="Salse J."/>
            <person name="Munos S."/>
            <person name="Vincourt P."/>
            <person name="Rieseberg L.H."/>
            <person name="Langlade N.B."/>
        </authorList>
    </citation>
    <scope>NUCLEOTIDE SEQUENCE</scope>
    <source>
        <tissue evidence="2">Leaves</tissue>
    </source>
</reference>
<name>A0A9K3HST9_HELAN</name>
<feature type="compositionally biased region" description="Polar residues" evidence="1">
    <location>
        <begin position="239"/>
        <end position="248"/>
    </location>
</feature>
<reference evidence="2" key="2">
    <citation type="submission" date="2020-06" db="EMBL/GenBank/DDBJ databases">
        <title>Helianthus annuus Genome sequencing and assembly Release 2.</title>
        <authorList>
            <person name="Gouzy J."/>
            <person name="Langlade N."/>
            <person name="Munos S."/>
        </authorList>
    </citation>
    <scope>NUCLEOTIDE SEQUENCE</scope>
    <source>
        <tissue evidence="2">Leaves</tissue>
    </source>
</reference>
<dbReference type="PANTHER" id="PTHR31099">
    <property type="entry name" value="OS06G0165300 PROTEIN"/>
    <property type="match status" value="1"/>
</dbReference>
<organism evidence="2 3">
    <name type="scientific">Helianthus annuus</name>
    <name type="common">Common sunflower</name>
    <dbReference type="NCBI Taxonomy" id="4232"/>
    <lineage>
        <taxon>Eukaryota</taxon>
        <taxon>Viridiplantae</taxon>
        <taxon>Streptophyta</taxon>
        <taxon>Embryophyta</taxon>
        <taxon>Tracheophyta</taxon>
        <taxon>Spermatophyta</taxon>
        <taxon>Magnoliopsida</taxon>
        <taxon>eudicotyledons</taxon>
        <taxon>Gunneridae</taxon>
        <taxon>Pentapetalae</taxon>
        <taxon>asterids</taxon>
        <taxon>campanulids</taxon>
        <taxon>Asterales</taxon>
        <taxon>Asteraceae</taxon>
        <taxon>Asteroideae</taxon>
        <taxon>Heliantheae alliance</taxon>
        <taxon>Heliantheae</taxon>
        <taxon>Helianthus</taxon>
    </lineage>
</organism>
<proteinExistence type="predicted"/>
<evidence type="ECO:0000313" key="2">
    <source>
        <dbReference type="EMBL" id="KAF5783625.1"/>
    </source>
</evidence>
<dbReference type="Gramene" id="mRNA:HanXRQr2_Chr11g0510131">
    <property type="protein sequence ID" value="mRNA:HanXRQr2_Chr11g0510131"/>
    <property type="gene ID" value="HanXRQr2_Chr11g0510131"/>
</dbReference>
<protein>
    <submittedName>
        <fullName evidence="2">Uncharacterized protein</fullName>
    </submittedName>
</protein>
<gene>
    <name evidence="2" type="ORF">HanXRQr2_Chr11g0510131</name>
</gene>
<accession>A0A9K3HST9</accession>